<evidence type="ECO:0000256" key="3">
    <source>
        <dbReference type="SAM" id="MobiDB-lite"/>
    </source>
</evidence>
<dbReference type="PANTHER" id="PTHR36566:SF1">
    <property type="entry name" value="PYRIDINIUM-3,5-BISTHIOCARBOXYLIC ACID MONONUCLEOTIDE NICKEL INSERTION PROTEIN"/>
    <property type="match status" value="1"/>
</dbReference>
<dbReference type="HAMAP" id="MF_01074">
    <property type="entry name" value="LarC"/>
    <property type="match status" value="1"/>
</dbReference>
<dbReference type="PANTHER" id="PTHR36566">
    <property type="entry name" value="NICKEL INSERTION PROTEIN-RELATED"/>
    <property type="match status" value="1"/>
</dbReference>
<feature type="compositionally biased region" description="Basic and acidic residues" evidence="3">
    <location>
        <begin position="55"/>
        <end position="87"/>
    </location>
</feature>
<reference evidence="4 5" key="1">
    <citation type="submission" date="2020-08" db="EMBL/GenBank/DDBJ databases">
        <title>Genome public.</title>
        <authorList>
            <person name="Liu C."/>
            <person name="Sun Q."/>
        </authorList>
    </citation>
    <scope>NUCLEOTIDE SEQUENCE [LARGE SCALE GENOMIC DNA]</scope>
    <source>
        <strain evidence="4 5">NSJ-46</strain>
    </source>
</reference>
<comment type="function">
    <text evidence="2">Involved in the biosynthesis of a nickel-pincer cofactor ((SCS)Ni(II) pincer complex). Binds Ni(2+), and functions in nickel delivery to pyridinium-3,5-bisthiocarboxylic acid mononucleotide (P2TMN), to form the mature cofactor. Is thus probably required for the activation of nickel-pincer cofactor-dependent enzymes.</text>
</comment>
<dbReference type="EMBL" id="JACRSZ010000006">
    <property type="protein sequence ID" value="MBC8572916.1"/>
    <property type="molecule type" value="Genomic_DNA"/>
</dbReference>
<evidence type="ECO:0000313" key="5">
    <source>
        <dbReference type="Proteomes" id="UP000657421"/>
    </source>
</evidence>
<gene>
    <name evidence="2 4" type="primary">larC</name>
    <name evidence="4" type="ORF">H8716_07450</name>
</gene>
<evidence type="ECO:0000313" key="4">
    <source>
        <dbReference type="EMBL" id="MBC8572916.1"/>
    </source>
</evidence>
<proteinExistence type="inferred from homology"/>
<dbReference type="NCBIfam" id="TIGR00299">
    <property type="entry name" value="nickel pincer cofactor biosynthesis protein LarC"/>
    <property type="match status" value="1"/>
</dbReference>
<dbReference type="Proteomes" id="UP000657421">
    <property type="component" value="Unassembled WGS sequence"/>
</dbReference>
<organism evidence="4 5">
    <name type="scientific">Jingyaoa shaoxingensis</name>
    <dbReference type="NCBI Taxonomy" id="2763671"/>
    <lineage>
        <taxon>Bacteria</taxon>
        <taxon>Bacillati</taxon>
        <taxon>Bacillota</taxon>
        <taxon>Clostridia</taxon>
        <taxon>Lachnospirales</taxon>
        <taxon>Lachnospiraceae</taxon>
        <taxon>Jingyaoa</taxon>
    </lineage>
</organism>
<keyword evidence="2" id="KW-0456">Lyase</keyword>
<dbReference type="InterPro" id="IPR002822">
    <property type="entry name" value="Ni_insertion"/>
</dbReference>
<comment type="caution">
    <text evidence="4">The sequence shown here is derived from an EMBL/GenBank/DDBJ whole genome shotgun (WGS) entry which is preliminary data.</text>
</comment>
<comment type="similarity">
    <text evidence="2">Belongs to the LarC family.</text>
</comment>
<keyword evidence="1 2" id="KW-0533">Nickel</keyword>
<name>A0ABR7N955_9FIRM</name>
<keyword evidence="5" id="KW-1185">Reference proteome</keyword>
<sequence>MTLGALIDLGADKEQFLAELKKLNLEGYKIAFETTQRNAITATHVNVILTEQEEDHTHSHDREHMHDHGHEHDHSEMHDHEHMHDHNHDHGYTHTHAHGHFHRSFRDIRRMIQDSSLEEEVKDLSLRIFTRVAQAEAKVHHKDVEEVQFHEVGAVDSIVDIVGSAILIHMLQPDRICASVVQDGHGFIHCQHGMLSVPVPAVCEIFSASNAVIHQIDVDTELVTPTGAAIISELAESFGTMPSMKIEKMGWGAGTKVLKIPNLLKVTLGYEAQESSDYTQTDEIMVMQSNLDDCTGEMLGEAMEVLLEHGALDVFYTPIYMKKNRPAWCLTVLARPEDVPEMEKLMFEHTTTIGIRRYLSQRTILKREKSSVQTPYGELQVKRVKLEDGYREYPEYESAKRLAVETGKSLWEILNHEGKSGELV</sequence>
<dbReference type="EC" id="4.99.1.12" evidence="2"/>
<protein>
    <recommendedName>
        <fullName evidence="2">Pyridinium-3,5-bisthiocarboxylic acid mononucleotide nickel insertion protein</fullName>
        <shortName evidence="2">P2TMN nickel insertion protein</shortName>
        <ecNumber evidence="2">4.99.1.12</ecNumber>
    </recommendedName>
    <alternativeName>
        <fullName evidence="2">Nickel-pincer cofactor biosynthesis protein LarC</fullName>
    </alternativeName>
</protein>
<dbReference type="Gene3D" id="3.30.70.1380">
    <property type="entry name" value="Transcriptional regulatory protein pf0864 domain like"/>
    <property type="match status" value="1"/>
</dbReference>
<dbReference type="Pfam" id="PF01969">
    <property type="entry name" value="Ni_insertion"/>
    <property type="match status" value="1"/>
</dbReference>
<accession>A0ABR7N955</accession>
<evidence type="ECO:0000256" key="1">
    <source>
        <dbReference type="ARBA" id="ARBA00022596"/>
    </source>
</evidence>
<evidence type="ECO:0000256" key="2">
    <source>
        <dbReference type="HAMAP-Rule" id="MF_01074"/>
    </source>
</evidence>
<feature type="region of interest" description="Disordered" evidence="3">
    <location>
        <begin position="53"/>
        <end position="87"/>
    </location>
</feature>
<comment type="catalytic activity">
    <reaction evidence="2">
        <text>Ni(II)-pyridinium-3,5-bisthiocarboxylate mononucleotide = pyridinium-3,5-bisthiocarboxylate mononucleotide + Ni(2+)</text>
        <dbReference type="Rhea" id="RHEA:54784"/>
        <dbReference type="ChEBI" id="CHEBI:49786"/>
        <dbReference type="ChEBI" id="CHEBI:137372"/>
        <dbReference type="ChEBI" id="CHEBI:137373"/>
        <dbReference type="EC" id="4.99.1.12"/>
    </reaction>
</comment>